<dbReference type="InterPro" id="IPR055338">
    <property type="entry name" value="YqfX-like"/>
</dbReference>
<reference evidence="3 4" key="1">
    <citation type="journal article" date="2014" name="Gene">
        <title>A comparative genomic analysis of the alkalitolerant soil bacterium Bacillus lehensis G1.</title>
        <authorList>
            <person name="Noor Y.M."/>
            <person name="Samsulrizal N.H."/>
            <person name="Jema'on N.A."/>
            <person name="Low K.O."/>
            <person name="Ramli A.N."/>
            <person name="Alias N.I."/>
            <person name="Damis S.I."/>
            <person name="Fuzi S.F."/>
            <person name="Isa M.N."/>
            <person name="Murad A.M."/>
            <person name="Raih M.F."/>
            <person name="Bakar F.D."/>
            <person name="Najimudin N."/>
            <person name="Mahadi N.M."/>
            <person name="Illias R.M."/>
        </authorList>
    </citation>
    <scope>NUCLEOTIDE SEQUENCE [LARGE SCALE GENOMIC DNA]</scope>
    <source>
        <strain evidence="3 4">G1</strain>
    </source>
</reference>
<feature type="transmembrane region" description="Helical" evidence="2">
    <location>
        <begin position="116"/>
        <end position="137"/>
    </location>
</feature>
<dbReference type="RefSeq" id="WP_051667467.1">
    <property type="nucleotide sequence ID" value="NZ_CP003923.1"/>
</dbReference>
<dbReference type="KEGG" id="ble:BleG1_1510"/>
<evidence type="ECO:0000256" key="1">
    <source>
        <dbReference type="SAM" id="MobiDB-lite"/>
    </source>
</evidence>
<evidence type="ECO:0000313" key="3">
    <source>
        <dbReference type="EMBL" id="AIC94093.1"/>
    </source>
</evidence>
<dbReference type="AlphaFoldDB" id="A0A060M0N7"/>
<dbReference type="HOGENOM" id="CLU_129144_1_0_9"/>
<feature type="compositionally biased region" description="Basic and acidic residues" evidence="1">
    <location>
        <begin position="29"/>
        <end position="38"/>
    </location>
</feature>
<organism evidence="3 4">
    <name type="scientific">Shouchella lehensis G1</name>
    <dbReference type="NCBI Taxonomy" id="1246626"/>
    <lineage>
        <taxon>Bacteria</taxon>
        <taxon>Bacillati</taxon>
        <taxon>Bacillota</taxon>
        <taxon>Bacilli</taxon>
        <taxon>Bacillales</taxon>
        <taxon>Bacillaceae</taxon>
        <taxon>Shouchella</taxon>
    </lineage>
</organism>
<evidence type="ECO:0000313" key="4">
    <source>
        <dbReference type="Proteomes" id="UP000027142"/>
    </source>
</evidence>
<feature type="compositionally biased region" description="Basic and acidic residues" evidence="1">
    <location>
        <begin position="1"/>
        <end position="20"/>
    </location>
</feature>
<accession>A0A060M0N7</accession>
<keyword evidence="2" id="KW-0812">Transmembrane</keyword>
<keyword evidence="2" id="KW-0472">Membrane</keyword>
<dbReference type="EMBL" id="CP003923">
    <property type="protein sequence ID" value="AIC94093.1"/>
    <property type="molecule type" value="Genomic_DNA"/>
</dbReference>
<evidence type="ECO:0008006" key="5">
    <source>
        <dbReference type="Google" id="ProtNLM"/>
    </source>
</evidence>
<feature type="region of interest" description="Disordered" evidence="1">
    <location>
        <begin position="1"/>
        <end position="38"/>
    </location>
</feature>
<dbReference type="eggNOG" id="COG4709">
    <property type="taxonomic scope" value="Bacteria"/>
</dbReference>
<proteinExistence type="predicted"/>
<keyword evidence="2" id="KW-1133">Transmembrane helix</keyword>
<dbReference type="STRING" id="1246626.BleG1_1510"/>
<sequence>MSDQKKENKQPLTLVDKDDPSLTFVNTHVEGHDGEKGSEYLYDAKDKQNYDEEYASEFAADSLEDSQDDFENSSGKGIGTMGIVFAITSLFLVPLLLGPIGIISGIIAIVKGRKTLGVWAIAIGAISVLSTLIFTPLL</sequence>
<feature type="transmembrane region" description="Helical" evidence="2">
    <location>
        <begin position="83"/>
        <end position="110"/>
    </location>
</feature>
<dbReference type="PANTHER" id="PTHR40040">
    <property type="entry name" value="SMALL HYDROPHOBIC PROTEIN-RELATED"/>
    <property type="match status" value="1"/>
</dbReference>
<evidence type="ECO:0000256" key="2">
    <source>
        <dbReference type="SAM" id="Phobius"/>
    </source>
</evidence>
<dbReference type="PANTHER" id="PTHR40040:SF1">
    <property type="entry name" value="MEMBRANE PROTEIN"/>
    <property type="match status" value="1"/>
</dbReference>
<name>A0A060M0N7_9BACI</name>
<keyword evidence="4" id="KW-1185">Reference proteome</keyword>
<protein>
    <recommendedName>
        <fullName evidence="5">DUF4190 domain-containing protein</fullName>
    </recommendedName>
</protein>
<dbReference type="PATRIC" id="fig|1246626.3.peg.1500"/>
<dbReference type="OrthoDB" id="2943217at2"/>
<dbReference type="Proteomes" id="UP000027142">
    <property type="component" value="Chromosome"/>
</dbReference>
<gene>
    <name evidence="3" type="ORF">BleG1_1510</name>
</gene>